<dbReference type="PROSITE" id="PS51071">
    <property type="entry name" value="HTH_RPIR"/>
    <property type="match status" value="1"/>
</dbReference>
<dbReference type="Proteomes" id="UP001566476">
    <property type="component" value="Unassembled WGS sequence"/>
</dbReference>
<keyword evidence="4" id="KW-1185">Reference proteome</keyword>
<evidence type="ECO:0000259" key="1">
    <source>
        <dbReference type="PROSITE" id="PS51071"/>
    </source>
</evidence>
<dbReference type="Pfam" id="PF01418">
    <property type="entry name" value="HTH_6"/>
    <property type="match status" value="1"/>
</dbReference>
<feature type="domain" description="SIS" evidence="2">
    <location>
        <begin position="125"/>
        <end position="262"/>
    </location>
</feature>
<dbReference type="InterPro" id="IPR047640">
    <property type="entry name" value="RpiR-like"/>
</dbReference>
<dbReference type="SUPFAM" id="SSF46689">
    <property type="entry name" value="Homeodomain-like"/>
    <property type="match status" value="1"/>
</dbReference>
<dbReference type="PANTHER" id="PTHR30514">
    <property type="entry name" value="GLUCOKINASE"/>
    <property type="match status" value="1"/>
</dbReference>
<accession>A0ABV4HYW8</accession>
<evidence type="ECO:0000259" key="2">
    <source>
        <dbReference type="PROSITE" id="PS51464"/>
    </source>
</evidence>
<evidence type="ECO:0000313" key="3">
    <source>
        <dbReference type="EMBL" id="MEZ0491600.1"/>
    </source>
</evidence>
<comment type="caution">
    <text evidence="3">The sequence shown here is derived from an EMBL/GenBank/DDBJ whole genome shotgun (WGS) entry which is preliminary data.</text>
</comment>
<dbReference type="SUPFAM" id="SSF53697">
    <property type="entry name" value="SIS domain"/>
    <property type="match status" value="1"/>
</dbReference>
<proteinExistence type="predicted"/>
<dbReference type="InterPro" id="IPR001347">
    <property type="entry name" value="SIS_dom"/>
</dbReference>
<feature type="domain" description="HTH rpiR-type" evidence="1">
    <location>
        <begin position="8"/>
        <end position="85"/>
    </location>
</feature>
<name>A0ABV4HYW8_9ACTN</name>
<dbReference type="InterPro" id="IPR046348">
    <property type="entry name" value="SIS_dom_sf"/>
</dbReference>
<dbReference type="Pfam" id="PF01380">
    <property type="entry name" value="SIS"/>
    <property type="match status" value="1"/>
</dbReference>
<dbReference type="PROSITE" id="PS51464">
    <property type="entry name" value="SIS"/>
    <property type="match status" value="1"/>
</dbReference>
<reference evidence="3 4" key="1">
    <citation type="submission" date="2024-07" db="EMBL/GenBank/DDBJ databases">
        <authorList>
            <person name="Thanompreechachai J."/>
            <person name="Duangmal K."/>
        </authorList>
    </citation>
    <scope>NUCLEOTIDE SEQUENCE [LARGE SCALE GENOMIC DNA]</scope>
    <source>
        <strain evidence="3 4">TBRC 1896</strain>
    </source>
</reference>
<gene>
    <name evidence="3" type="ORF">AB2L28_05060</name>
</gene>
<dbReference type="EMBL" id="JBGGTQ010000002">
    <property type="protein sequence ID" value="MEZ0491600.1"/>
    <property type="molecule type" value="Genomic_DNA"/>
</dbReference>
<dbReference type="InterPro" id="IPR009057">
    <property type="entry name" value="Homeodomain-like_sf"/>
</dbReference>
<dbReference type="InterPro" id="IPR000281">
    <property type="entry name" value="HTH_RpiR"/>
</dbReference>
<evidence type="ECO:0000313" key="4">
    <source>
        <dbReference type="Proteomes" id="UP001566476"/>
    </source>
</evidence>
<dbReference type="Gene3D" id="1.10.10.10">
    <property type="entry name" value="Winged helix-like DNA-binding domain superfamily/Winged helix DNA-binding domain"/>
    <property type="match status" value="1"/>
</dbReference>
<dbReference type="InterPro" id="IPR036388">
    <property type="entry name" value="WH-like_DNA-bd_sf"/>
</dbReference>
<dbReference type="PANTHER" id="PTHR30514:SF18">
    <property type="entry name" value="RPIR-FAMILY TRANSCRIPTIONAL REGULATOR"/>
    <property type="match status" value="1"/>
</dbReference>
<dbReference type="RefSeq" id="WP_370717636.1">
    <property type="nucleotide sequence ID" value="NZ_JBGGTQ010000002.1"/>
</dbReference>
<dbReference type="Gene3D" id="3.40.50.10490">
    <property type="entry name" value="Glucose-6-phosphate isomerase like protein, domain 1"/>
    <property type="match status" value="1"/>
</dbReference>
<sequence>MPAEAGDDGVRERIERSWPDLSPVERRIAQLLLERADDDLAAWTTTELADAAGASKASVSRFVRRLGFGSFAQARTAARSARARGVPTGGLPPSAAGPVALHVEHDAANLARTGEALARADLTACARLVARARRVLVAGWRNSFPVALHLREQLLQARPDVALAPQPGQTVAEEFTGLGARDVVVLVAFRRRTPHAAAALRLAHAQGVPAVLFTDPAAGPPAVPVAHRFEVPVEGPGAFDSYAAAMTAAAVLAEGVLAARGAAGRDRVTALSAALDDLGELEDLRGEARLRS</sequence>
<protein>
    <submittedName>
        <fullName evidence="3">MurR/RpiR family transcriptional regulator</fullName>
    </submittedName>
</protein>
<organism evidence="3 4">
    <name type="scientific">Kineococcus mangrovi</name>
    <dbReference type="NCBI Taxonomy" id="1660183"/>
    <lineage>
        <taxon>Bacteria</taxon>
        <taxon>Bacillati</taxon>
        <taxon>Actinomycetota</taxon>
        <taxon>Actinomycetes</taxon>
        <taxon>Kineosporiales</taxon>
        <taxon>Kineosporiaceae</taxon>
        <taxon>Kineococcus</taxon>
    </lineage>
</organism>